<gene>
    <name evidence="1" type="ORF">NFC73_01910</name>
</gene>
<reference evidence="1 2" key="1">
    <citation type="submission" date="2022-06" db="EMBL/GenBank/DDBJ databases">
        <title>Pseudarthrobacter sp. strain RMG13 Genome sequencing and assembly.</title>
        <authorList>
            <person name="Kim I."/>
        </authorList>
    </citation>
    <scope>NUCLEOTIDE SEQUENCE [LARGE SCALE GENOMIC DNA]</scope>
    <source>
        <strain evidence="1 2">RMG13</strain>
    </source>
</reference>
<dbReference type="RefSeq" id="WP_254747198.1">
    <property type="nucleotide sequence ID" value="NZ_JANCLV010000001.1"/>
</dbReference>
<organism evidence="1 2">
    <name type="scientific">Pseudarthrobacter humi</name>
    <dbReference type="NCBI Taxonomy" id="2952523"/>
    <lineage>
        <taxon>Bacteria</taxon>
        <taxon>Bacillati</taxon>
        <taxon>Actinomycetota</taxon>
        <taxon>Actinomycetes</taxon>
        <taxon>Micrococcales</taxon>
        <taxon>Micrococcaceae</taxon>
        <taxon>Pseudarthrobacter</taxon>
    </lineage>
</organism>
<comment type="caution">
    <text evidence="1">The sequence shown here is derived from an EMBL/GenBank/DDBJ whole genome shotgun (WGS) entry which is preliminary data.</text>
</comment>
<accession>A0ABT1LJ77</accession>
<evidence type="ECO:0000313" key="2">
    <source>
        <dbReference type="Proteomes" id="UP001524318"/>
    </source>
</evidence>
<evidence type="ECO:0000313" key="1">
    <source>
        <dbReference type="EMBL" id="MCP8998494.1"/>
    </source>
</evidence>
<dbReference type="EMBL" id="JANCLV010000001">
    <property type="protein sequence ID" value="MCP8998494.1"/>
    <property type="molecule type" value="Genomic_DNA"/>
</dbReference>
<name>A0ABT1LJ77_9MICC</name>
<keyword evidence="2" id="KW-1185">Reference proteome</keyword>
<sequence length="148" mass="16517">MKPDLHLPGQHVTIKMKMPDGVHQPRQYGLTQADDGRHRQFAVKGVRTPGPIETEASHRDAFSRFMDVCEVDLSEYAEYYLCGPVGFMQSVRCFPSLPVSFTGQSLIFHAGVRVLTGFMDILGFGRLGGQTERAARKKTVAEISPLRH</sequence>
<protein>
    <submittedName>
        <fullName evidence="1">Uncharacterized protein</fullName>
    </submittedName>
</protein>
<dbReference type="Gene3D" id="2.40.30.10">
    <property type="entry name" value="Translation factors"/>
    <property type="match status" value="1"/>
</dbReference>
<proteinExistence type="predicted"/>
<dbReference type="Proteomes" id="UP001524318">
    <property type="component" value="Unassembled WGS sequence"/>
</dbReference>